<reference evidence="2 3" key="1">
    <citation type="submission" date="2018-05" db="EMBL/GenBank/DDBJ databases">
        <title>Genomic Encyclopedia of Archaeal and Bacterial Type Strains, Phase II (KMG-II): from individual species to whole genera.</title>
        <authorList>
            <person name="Goeker M."/>
        </authorList>
    </citation>
    <scope>NUCLEOTIDE SEQUENCE [LARGE SCALE GENOMIC DNA]</scope>
    <source>
        <strain evidence="2 3">DSM 45184</strain>
    </source>
</reference>
<comment type="caution">
    <text evidence="2">The sequence shown here is derived from an EMBL/GenBank/DDBJ whole genome shotgun (WGS) entry which is preliminary data.</text>
</comment>
<sequence length="88" mass="9419">MAGGDWSPWCEFTVAEKTTDEEAAGSTESVRVTLPGRNWALVVDRLAQRASQDEEPEYWAVVGALSSALGGHPHPTMGLPRPAPEESA</sequence>
<accession>A0A316G0V1</accession>
<feature type="region of interest" description="Disordered" evidence="1">
    <location>
        <begin position="69"/>
        <end position="88"/>
    </location>
</feature>
<protein>
    <submittedName>
        <fullName evidence="2">Uncharacterized protein</fullName>
    </submittedName>
</protein>
<dbReference type="Proteomes" id="UP000245697">
    <property type="component" value="Unassembled WGS sequence"/>
</dbReference>
<evidence type="ECO:0000256" key="1">
    <source>
        <dbReference type="SAM" id="MobiDB-lite"/>
    </source>
</evidence>
<proteinExistence type="predicted"/>
<dbReference type="AlphaFoldDB" id="A0A316G0V1"/>
<gene>
    <name evidence="2" type="ORF">BC793_1064</name>
</gene>
<dbReference type="EMBL" id="QGGR01000006">
    <property type="protein sequence ID" value="PWK47977.1"/>
    <property type="molecule type" value="Genomic_DNA"/>
</dbReference>
<keyword evidence="3" id="KW-1185">Reference proteome</keyword>
<name>A0A316G0V1_9ACTN</name>
<evidence type="ECO:0000313" key="3">
    <source>
        <dbReference type="Proteomes" id="UP000245697"/>
    </source>
</evidence>
<organism evidence="2 3">
    <name type="scientific">Actinoplanes xinjiangensis</name>
    <dbReference type="NCBI Taxonomy" id="512350"/>
    <lineage>
        <taxon>Bacteria</taxon>
        <taxon>Bacillati</taxon>
        <taxon>Actinomycetota</taxon>
        <taxon>Actinomycetes</taxon>
        <taxon>Micromonosporales</taxon>
        <taxon>Micromonosporaceae</taxon>
        <taxon>Actinoplanes</taxon>
    </lineage>
</organism>
<evidence type="ECO:0000313" key="2">
    <source>
        <dbReference type="EMBL" id="PWK47977.1"/>
    </source>
</evidence>